<accession>A0AAN8MN41</accession>
<organism evidence="1 2">
    <name type="scientific">Orbilia javanica</name>
    <dbReference type="NCBI Taxonomy" id="47235"/>
    <lineage>
        <taxon>Eukaryota</taxon>
        <taxon>Fungi</taxon>
        <taxon>Dikarya</taxon>
        <taxon>Ascomycota</taxon>
        <taxon>Pezizomycotina</taxon>
        <taxon>Orbiliomycetes</taxon>
        <taxon>Orbiliales</taxon>
        <taxon>Orbiliaceae</taxon>
        <taxon>Orbilia</taxon>
    </lineage>
</organism>
<name>A0AAN8MN41_9PEZI</name>
<comment type="caution">
    <text evidence="1">The sequence shown here is derived from an EMBL/GenBank/DDBJ whole genome shotgun (WGS) entry which is preliminary data.</text>
</comment>
<gene>
    <name evidence="1" type="ORF">TWF718_010920</name>
</gene>
<evidence type="ECO:0000313" key="1">
    <source>
        <dbReference type="EMBL" id="KAK6333097.1"/>
    </source>
</evidence>
<dbReference type="Proteomes" id="UP001313282">
    <property type="component" value="Unassembled WGS sequence"/>
</dbReference>
<keyword evidence="2" id="KW-1185">Reference proteome</keyword>
<evidence type="ECO:0000313" key="2">
    <source>
        <dbReference type="Proteomes" id="UP001313282"/>
    </source>
</evidence>
<dbReference type="EMBL" id="JAVHNR010000009">
    <property type="protein sequence ID" value="KAK6333097.1"/>
    <property type="molecule type" value="Genomic_DNA"/>
</dbReference>
<proteinExistence type="predicted"/>
<reference evidence="1 2" key="1">
    <citation type="submission" date="2019-10" db="EMBL/GenBank/DDBJ databases">
        <authorList>
            <person name="Palmer J.M."/>
        </authorList>
    </citation>
    <scope>NUCLEOTIDE SEQUENCE [LARGE SCALE GENOMIC DNA]</scope>
    <source>
        <strain evidence="1 2">TWF718</strain>
    </source>
</reference>
<sequence>MIHVHGVIQSTTFGRRGPAVAFFSHWLSDWFVIKRGGVGYHDNSGKVASSASMQASKVRKRLAMFSVMSKLSALLAGIREFAY</sequence>
<dbReference type="AlphaFoldDB" id="A0AAN8MN41"/>
<protein>
    <submittedName>
        <fullName evidence="1">Uncharacterized protein</fullName>
    </submittedName>
</protein>